<keyword evidence="5" id="KW-1185">Reference proteome</keyword>
<dbReference type="PANTHER" id="PTHR46825">
    <property type="entry name" value="D-ALANYL-D-ALANINE-CARBOXYPEPTIDASE/ENDOPEPTIDASE AMPH"/>
    <property type="match status" value="1"/>
</dbReference>
<evidence type="ECO:0000256" key="1">
    <source>
        <dbReference type="SAM" id="MobiDB-lite"/>
    </source>
</evidence>
<accession>A0ABT0PVP4</accession>
<dbReference type="Proteomes" id="UP001203607">
    <property type="component" value="Unassembled WGS sequence"/>
</dbReference>
<proteinExistence type="predicted"/>
<dbReference type="InterPro" id="IPR050491">
    <property type="entry name" value="AmpC-like"/>
</dbReference>
<organism evidence="4 5">
    <name type="scientific">Flagellimonas spongiicola</name>
    <dbReference type="NCBI Taxonomy" id="2942208"/>
    <lineage>
        <taxon>Bacteria</taxon>
        <taxon>Pseudomonadati</taxon>
        <taxon>Bacteroidota</taxon>
        <taxon>Flavobacteriia</taxon>
        <taxon>Flavobacteriales</taxon>
        <taxon>Flavobacteriaceae</taxon>
        <taxon>Flagellimonas</taxon>
    </lineage>
</organism>
<dbReference type="Gene3D" id="3.40.710.10">
    <property type="entry name" value="DD-peptidase/beta-lactamase superfamily"/>
    <property type="match status" value="1"/>
</dbReference>
<protein>
    <submittedName>
        <fullName evidence="4">Beta-lactamase family protein</fullName>
    </submittedName>
</protein>
<keyword evidence="2" id="KW-0472">Membrane</keyword>
<evidence type="ECO:0000256" key="2">
    <source>
        <dbReference type="SAM" id="Phobius"/>
    </source>
</evidence>
<gene>
    <name evidence="4" type="ORF">M3P19_15720</name>
</gene>
<comment type="caution">
    <text evidence="4">The sequence shown here is derived from an EMBL/GenBank/DDBJ whole genome shotgun (WGS) entry which is preliminary data.</text>
</comment>
<keyword evidence="2" id="KW-1133">Transmembrane helix</keyword>
<evidence type="ECO:0000313" key="4">
    <source>
        <dbReference type="EMBL" id="MCL6275462.1"/>
    </source>
</evidence>
<keyword evidence="2" id="KW-0812">Transmembrane</keyword>
<feature type="domain" description="Beta-lactamase-related" evidence="3">
    <location>
        <begin position="55"/>
        <end position="364"/>
    </location>
</feature>
<dbReference type="InterPro" id="IPR012338">
    <property type="entry name" value="Beta-lactam/transpept-like"/>
</dbReference>
<name>A0ABT0PVP4_9FLAO</name>
<feature type="region of interest" description="Disordered" evidence="1">
    <location>
        <begin position="383"/>
        <end position="402"/>
    </location>
</feature>
<evidence type="ECO:0000313" key="5">
    <source>
        <dbReference type="Proteomes" id="UP001203607"/>
    </source>
</evidence>
<dbReference type="PANTHER" id="PTHR46825:SF9">
    <property type="entry name" value="BETA-LACTAMASE-RELATED DOMAIN-CONTAINING PROTEIN"/>
    <property type="match status" value="1"/>
</dbReference>
<reference evidence="4 5" key="1">
    <citation type="submission" date="2022-05" db="EMBL/GenBank/DDBJ databases">
        <authorList>
            <person name="Park J.-S."/>
        </authorList>
    </citation>
    <scope>NUCLEOTIDE SEQUENCE [LARGE SCALE GENOMIC DNA]</scope>
    <source>
        <strain evidence="4 5">2012CJ35-5</strain>
    </source>
</reference>
<dbReference type="Pfam" id="PF00144">
    <property type="entry name" value="Beta-lactamase"/>
    <property type="match status" value="1"/>
</dbReference>
<dbReference type="EMBL" id="JAMFMA010000004">
    <property type="protein sequence ID" value="MCL6275462.1"/>
    <property type="molecule type" value="Genomic_DNA"/>
</dbReference>
<dbReference type="RefSeq" id="WP_249658646.1">
    <property type="nucleotide sequence ID" value="NZ_JAMFMA010000004.1"/>
</dbReference>
<feature type="transmembrane region" description="Helical" evidence="2">
    <location>
        <begin position="21"/>
        <end position="39"/>
    </location>
</feature>
<dbReference type="SUPFAM" id="SSF56601">
    <property type="entry name" value="beta-lactamase/transpeptidase-like"/>
    <property type="match status" value="1"/>
</dbReference>
<dbReference type="InterPro" id="IPR001466">
    <property type="entry name" value="Beta-lactam-related"/>
</dbReference>
<evidence type="ECO:0000259" key="3">
    <source>
        <dbReference type="Pfam" id="PF00144"/>
    </source>
</evidence>
<sequence length="602" mass="67412">MKRTVKTNQIRTSEKNKTVSLKFLLCNVVLVLLLYATGWSQESHSKGGTYQKSLADFVTKKMKKHHIVGANVTYVRNNEVILNQGFGYADLENQVPTNVNTTYPIGSVSKVVTSTAVLKLYSDGVIDIDRKYTDYVPDFAMKKHFDGPIDFTVRHLLAHYAGLPRVRGKGFLKHSDRPLDSLLADSRDEYLIAPAGKVYQYSDWGVDLLSLLVQRVSQKPFETYVEEEIFKPLQMKNSSYRALTTKGYMRGVETKTYEFSYPGSDGVYSTSADLAKLCSVYYSQNQKSGPEFIKPEIIKEALTHQFVDAPMAYDTQIGLMWEIRPLNGFSRVKKAGIHEPFYTYIFFVPEQNSAVIVCSNSNASSSFHWDVWSKAFSNMSSTLGLKGGQSPSKKERLTGKTTLSPSQMKELEGNYSTDLGILNLKANGKKFDATLGLDKQKGVATPMAGNLLKLAVKMMGIKIHAMDIFWDKIDNEIVVGEQYKSGNRNIGGAKIMADKIPDSWLKAAGNYSVINYETKDYKTIDKAELFVNDFGVLEMRVSLTYPSKTTFQLGLSPISENLAIVPGYNFEFFGGETIQLFNTNGTMEIKLSGYTLRKSNKS</sequence>